<organism evidence="1">
    <name type="scientific">Aphanomyces invadans</name>
    <dbReference type="NCBI Taxonomy" id="157072"/>
    <lineage>
        <taxon>Eukaryota</taxon>
        <taxon>Sar</taxon>
        <taxon>Stramenopiles</taxon>
        <taxon>Oomycota</taxon>
        <taxon>Saprolegniomycetes</taxon>
        <taxon>Saprolegniales</taxon>
        <taxon>Verrucalvaceae</taxon>
        <taxon>Aphanomyces</taxon>
    </lineage>
</organism>
<accession>A0A024T7Y7</accession>
<proteinExistence type="predicted"/>
<dbReference type="RefSeq" id="XP_008881320.1">
    <property type="nucleotide sequence ID" value="XM_008883098.1"/>
</dbReference>
<dbReference type="EMBL" id="KI914133">
    <property type="protein sequence ID" value="ETV90048.1"/>
    <property type="molecule type" value="Genomic_DNA"/>
</dbReference>
<gene>
    <name evidence="1" type="ORF">H310_15121</name>
</gene>
<dbReference type="VEuPathDB" id="FungiDB:H310_15121"/>
<protein>
    <submittedName>
        <fullName evidence="1">Uncharacterized protein</fullName>
    </submittedName>
</protein>
<name>A0A024T7Y7_9STRA</name>
<reference evidence="1" key="1">
    <citation type="submission" date="2013-12" db="EMBL/GenBank/DDBJ databases">
        <title>The Genome Sequence of Aphanomyces invadans NJM9701.</title>
        <authorList>
            <consortium name="The Broad Institute Genomics Platform"/>
            <person name="Russ C."/>
            <person name="Tyler B."/>
            <person name="van West P."/>
            <person name="Dieguez-Uribeondo J."/>
            <person name="Young S.K."/>
            <person name="Zeng Q."/>
            <person name="Gargeya S."/>
            <person name="Fitzgerald M."/>
            <person name="Abouelleil A."/>
            <person name="Alvarado L."/>
            <person name="Chapman S.B."/>
            <person name="Gainer-Dewar J."/>
            <person name="Goldberg J."/>
            <person name="Griggs A."/>
            <person name="Gujja S."/>
            <person name="Hansen M."/>
            <person name="Howarth C."/>
            <person name="Imamovic A."/>
            <person name="Ireland A."/>
            <person name="Larimer J."/>
            <person name="McCowan C."/>
            <person name="Murphy C."/>
            <person name="Pearson M."/>
            <person name="Poon T.W."/>
            <person name="Priest M."/>
            <person name="Roberts A."/>
            <person name="Saif S."/>
            <person name="Shea T."/>
            <person name="Sykes S."/>
            <person name="Wortman J."/>
            <person name="Nusbaum C."/>
            <person name="Birren B."/>
        </authorList>
    </citation>
    <scope>NUCLEOTIDE SEQUENCE [LARGE SCALE GENOMIC DNA]</scope>
    <source>
        <strain evidence="1">NJM9701</strain>
    </source>
</reference>
<dbReference type="GeneID" id="20092171"/>
<dbReference type="AlphaFoldDB" id="A0A024T7Y7"/>
<evidence type="ECO:0000313" key="1">
    <source>
        <dbReference type="EMBL" id="ETV90048.1"/>
    </source>
</evidence>
<sequence>MSGIHRFGATEYVEVYRIQQREVDGYQPHQRRLSDTEARAQPNVACSERDKFLSCESYLGVKPWNSVDKTILRGAR</sequence>